<evidence type="ECO:0000256" key="1">
    <source>
        <dbReference type="SAM" id="MobiDB-lite"/>
    </source>
</evidence>
<comment type="caution">
    <text evidence="2">The sequence shown here is derived from an EMBL/GenBank/DDBJ whole genome shotgun (WGS) entry which is preliminary data.</text>
</comment>
<accession>A0AAN8J8U5</accession>
<evidence type="ECO:0000313" key="2">
    <source>
        <dbReference type="EMBL" id="KAK6171294.1"/>
    </source>
</evidence>
<dbReference type="Proteomes" id="UP001347796">
    <property type="component" value="Unassembled WGS sequence"/>
</dbReference>
<dbReference type="AlphaFoldDB" id="A0AAN8J8U5"/>
<proteinExistence type="predicted"/>
<protein>
    <submittedName>
        <fullName evidence="2">Uncharacterized protein</fullName>
    </submittedName>
</protein>
<dbReference type="EMBL" id="JAZGQO010000014">
    <property type="protein sequence ID" value="KAK6171294.1"/>
    <property type="molecule type" value="Genomic_DNA"/>
</dbReference>
<name>A0AAN8J8U5_PATCE</name>
<reference evidence="2 3" key="1">
    <citation type="submission" date="2024-01" db="EMBL/GenBank/DDBJ databases">
        <title>The genome of the rayed Mediterranean limpet Patella caerulea (Linnaeus, 1758).</title>
        <authorList>
            <person name="Anh-Thu Weber A."/>
            <person name="Halstead-Nussloch G."/>
        </authorList>
    </citation>
    <scope>NUCLEOTIDE SEQUENCE [LARGE SCALE GENOMIC DNA]</scope>
    <source>
        <strain evidence="2">AATW-2023a</strain>
        <tissue evidence="2">Whole specimen</tissue>
    </source>
</reference>
<keyword evidence="3" id="KW-1185">Reference proteome</keyword>
<sequence length="273" mass="31467">MTAFQNHKITSIRDVPPSLLRKTFQPVVSDSDIGFDPQMLDTFVDDDDFSDHDSHYSEDLADDYQHELLTSGQGPDMTRQLLDFADLVNSDIKKFFGPKKGAEDSCDIYADKWKTIKSGRERYYRDLLRIAEGDNDMSRSAKDDVVFESTQKDVDNRHTFTGRFDKRLGLGPFKELFEHGLKGYFNEKKAKTRESKSVSTLPMQQRRFPESFWKQPEHLTKKCHSAHVINSPKPPDFSDLLETWTMMGDTEFKGDMSSDTSNTSPIPVHHRRV</sequence>
<organism evidence="2 3">
    <name type="scientific">Patella caerulea</name>
    <name type="common">Rayed Mediterranean limpet</name>
    <dbReference type="NCBI Taxonomy" id="87958"/>
    <lineage>
        <taxon>Eukaryota</taxon>
        <taxon>Metazoa</taxon>
        <taxon>Spiralia</taxon>
        <taxon>Lophotrochozoa</taxon>
        <taxon>Mollusca</taxon>
        <taxon>Gastropoda</taxon>
        <taxon>Patellogastropoda</taxon>
        <taxon>Patelloidea</taxon>
        <taxon>Patellidae</taxon>
        <taxon>Patella</taxon>
    </lineage>
</organism>
<evidence type="ECO:0000313" key="3">
    <source>
        <dbReference type="Proteomes" id="UP001347796"/>
    </source>
</evidence>
<gene>
    <name evidence="2" type="ORF">SNE40_019515</name>
</gene>
<feature type="region of interest" description="Disordered" evidence="1">
    <location>
        <begin position="252"/>
        <end position="273"/>
    </location>
</feature>